<comment type="caution">
    <text evidence="1">The sequence shown here is derived from an EMBL/GenBank/DDBJ whole genome shotgun (WGS) entry which is preliminary data.</text>
</comment>
<dbReference type="Proteomes" id="UP001140234">
    <property type="component" value="Unassembled WGS sequence"/>
</dbReference>
<sequence>MDLHALAGAAPPHYSSDAAYTAGRRKESSDVTRMTGPPITMFKITTSTGNGVDQPVRPGDRFSGVLVVQLSRPISATQVVLELVAAERWATALKGSVRPERTQIFATDLVLWKAQRNGTANASTVLSDGLHVFNFACQIPNLNYPQNVSRPEYDISYQLEAKLYAPREMGGEQIVGVMAKDLFFTPLVVLPSNTEPLVVAETLCLERRGKHGKPIIELRAGISTRQLIPGTKAKIDMQIKELSSTSWTRVLVRLVERTSCRISTQMPFSQPLWTVERNLTQTEVVRSSVYSYFINDDMLGNKTST</sequence>
<accession>A0ACC1K628</accession>
<keyword evidence="2" id="KW-1185">Reference proteome</keyword>
<organism evidence="1 2">
    <name type="scientific">Coemansia nantahalensis</name>
    <dbReference type="NCBI Taxonomy" id="2789366"/>
    <lineage>
        <taxon>Eukaryota</taxon>
        <taxon>Fungi</taxon>
        <taxon>Fungi incertae sedis</taxon>
        <taxon>Zoopagomycota</taxon>
        <taxon>Kickxellomycotina</taxon>
        <taxon>Kickxellomycetes</taxon>
        <taxon>Kickxellales</taxon>
        <taxon>Kickxellaceae</taxon>
        <taxon>Coemansia</taxon>
    </lineage>
</organism>
<gene>
    <name evidence="1" type="ORF">IWQ57_000990</name>
</gene>
<proteinExistence type="predicted"/>
<feature type="non-terminal residue" evidence="1">
    <location>
        <position position="305"/>
    </location>
</feature>
<reference evidence="1" key="1">
    <citation type="submission" date="2022-07" db="EMBL/GenBank/DDBJ databases">
        <title>Phylogenomic reconstructions and comparative analyses of Kickxellomycotina fungi.</title>
        <authorList>
            <person name="Reynolds N.K."/>
            <person name="Stajich J.E."/>
            <person name="Barry K."/>
            <person name="Grigoriev I.V."/>
            <person name="Crous P."/>
            <person name="Smith M.E."/>
        </authorList>
    </citation>
    <scope>NUCLEOTIDE SEQUENCE</scope>
    <source>
        <strain evidence="1">CBS 109366</strain>
    </source>
</reference>
<dbReference type="EMBL" id="JANBUJ010000138">
    <property type="protein sequence ID" value="KAJ2774082.1"/>
    <property type="molecule type" value="Genomic_DNA"/>
</dbReference>
<protein>
    <submittedName>
        <fullName evidence="1">Uncharacterized protein</fullName>
    </submittedName>
</protein>
<name>A0ACC1K628_9FUNG</name>
<evidence type="ECO:0000313" key="1">
    <source>
        <dbReference type="EMBL" id="KAJ2774082.1"/>
    </source>
</evidence>
<evidence type="ECO:0000313" key="2">
    <source>
        <dbReference type="Proteomes" id="UP001140234"/>
    </source>
</evidence>